<reference evidence="4 5" key="1">
    <citation type="journal article" date="2015" name="Genome Announc.">
        <title>Expanding the biotechnology potential of lactobacilli through comparative genomics of 213 strains and associated genera.</title>
        <authorList>
            <person name="Sun Z."/>
            <person name="Harris H.M."/>
            <person name="McCann A."/>
            <person name="Guo C."/>
            <person name="Argimon S."/>
            <person name="Zhang W."/>
            <person name="Yang X."/>
            <person name="Jeffery I.B."/>
            <person name="Cooney J.C."/>
            <person name="Kagawa T.F."/>
            <person name="Liu W."/>
            <person name="Song Y."/>
            <person name="Salvetti E."/>
            <person name="Wrobel A."/>
            <person name="Rasinkangas P."/>
            <person name="Parkhill J."/>
            <person name="Rea M.C."/>
            <person name="O'Sullivan O."/>
            <person name="Ritari J."/>
            <person name="Douillard F.P."/>
            <person name="Paul Ross R."/>
            <person name="Yang R."/>
            <person name="Briner A.E."/>
            <person name="Felis G.E."/>
            <person name="de Vos W.M."/>
            <person name="Barrangou R."/>
            <person name="Klaenhammer T.R."/>
            <person name="Caufield P.W."/>
            <person name="Cui Y."/>
            <person name="Zhang H."/>
            <person name="O'Toole P.W."/>
        </authorList>
    </citation>
    <scope>NUCLEOTIDE SEQUENCE [LARGE SCALE GENOMIC DNA]</scope>
    <source>
        <strain evidence="4 5">DSM 20605</strain>
    </source>
</reference>
<accession>A0A0R2BYY3</accession>
<dbReference type="PANTHER" id="PTHR30363:SF56">
    <property type="entry name" value="TRANSCRIPTIONAL REGULATOR, DEOR FAMILY"/>
    <property type="match status" value="1"/>
</dbReference>
<dbReference type="InterPro" id="IPR001034">
    <property type="entry name" value="DeoR_HTH"/>
</dbReference>
<dbReference type="Pfam" id="PF08220">
    <property type="entry name" value="HTH_DeoR"/>
    <property type="match status" value="1"/>
</dbReference>
<evidence type="ECO:0000259" key="3">
    <source>
        <dbReference type="PROSITE" id="PS51000"/>
    </source>
</evidence>
<dbReference type="AlphaFoldDB" id="A0A0R2BYY3"/>
<sequence length="243" mass="26699">MILAFLKEKNILNLQDICNLTGCSESSARRDLQRLENQGVLIRIHGGAKLKNSLQQEPDMVRKVSKNIEQKKMIAKYAAGLIQSEDVIYLDAGTSTLAMIPFLAANMHLTVVTNGVLHASVLADQGIRTILIGGELKNTTKAIVGIETVKSLMKYRFNKVFLGMNGVHLKYGYTTPDPDEASVKTVASQQGDQTFVLVDDSKFGQISFVKVGDLAIAKIITNQLTPKIFNQYSGQTIIQEVTQ</sequence>
<evidence type="ECO:0000313" key="4">
    <source>
        <dbReference type="EMBL" id="KRM84472.1"/>
    </source>
</evidence>
<evidence type="ECO:0000256" key="2">
    <source>
        <dbReference type="ARBA" id="ARBA00023163"/>
    </source>
</evidence>
<dbReference type="InterPro" id="IPR037171">
    <property type="entry name" value="NagB/RpiA_transferase-like"/>
</dbReference>
<evidence type="ECO:0000256" key="1">
    <source>
        <dbReference type="ARBA" id="ARBA00023015"/>
    </source>
</evidence>
<dbReference type="InterPro" id="IPR036388">
    <property type="entry name" value="WH-like_DNA-bd_sf"/>
</dbReference>
<name>A0A0R2BYY3_9LACO</name>
<keyword evidence="2" id="KW-0804">Transcription</keyword>
<dbReference type="PRINTS" id="PR00037">
    <property type="entry name" value="HTHLACR"/>
</dbReference>
<dbReference type="Gene3D" id="3.40.50.1360">
    <property type="match status" value="1"/>
</dbReference>
<dbReference type="InterPro" id="IPR036390">
    <property type="entry name" value="WH_DNA-bd_sf"/>
</dbReference>
<dbReference type="Pfam" id="PF00455">
    <property type="entry name" value="DeoRC"/>
    <property type="match status" value="1"/>
</dbReference>
<dbReference type="STRING" id="1133569.FD21_GL001973"/>
<dbReference type="eggNOG" id="COG1349">
    <property type="taxonomic scope" value="Bacteria"/>
</dbReference>
<proteinExistence type="predicted"/>
<organism evidence="4 5">
    <name type="scientific">Liquorilactobacillus vini DSM 20605</name>
    <dbReference type="NCBI Taxonomy" id="1133569"/>
    <lineage>
        <taxon>Bacteria</taxon>
        <taxon>Bacillati</taxon>
        <taxon>Bacillota</taxon>
        <taxon>Bacilli</taxon>
        <taxon>Lactobacillales</taxon>
        <taxon>Lactobacillaceae</taxon>
        <taxon>Liquorilactobacillus</taxon>
    </lineage>
</organism>
<dbReference type="SMART" id="SM00420">
    <property type="entry name" value="HTH_DEOR"/>
    <property type="match status" value="1"/>
</dbReference>
<dbReference type="PATRIC" id="fig|1133569.4.peg.2130"/>
<dbReference type="InterPro" id="IPR050313">
    <property type="entry name" value="Carb_Metab_HTH_regulators"/>
</dbReference>
<dbReference type="InterPro" id="IPR014036">
    <property type="entry name" value="DeoR-like_C"/>
</dbReference>
<keyword evidence="1" id="KW-0805">Transcription regulation</keyword>
<keyword evidence="5" id="KW-1185">Reference proteome</keyword>
<dbReference type="OrthoDB" id="9797223at2"/>
<dbReference type="PROSITE" id="PS51000">
    <property type="entry name" value="HTH_DEOR_2"/>
    <property type="match status" value="1"/>
</dbReference>
<dbReference type="PANTHER" id="PTHR30363">
    <property type="entry name" value="HTH-TYPE TRANSCRIPTIONAL REGULATOR SRLR-RELATED"/>
    <property type="match status" value="1"/>
</dbReference>
<dbReference type="SMART" id="SM01134">
    <property type="entry name" value="DeoRC"/>
    <property type="match status" value="1"/>
</dbReference>
<dbReference type="GO" id="GO:0003700">
    <property type="term" value="F:DNA-binding transcription factor activity"/>
    <property type="evidence" value="ECO:0007669"/>
    <property type="project" value="InterPro"/>
</dbReference>
<feature type="domain" description="HTH deoR-type" evidence="3">
    <location>
        <begin position="1"/>
        <end position="50"/>
    </location>
</feature>
<dbReference type="RefSeq" id="WP_056970764.1">
    <property type="nucleotide sequence ID" value="NZ_AYYX01000077.1"/>
</dbReference>
<dbReference type="Gene3D" id="1.10.10.10">
    <property type="entry name" value="Winged helix-like DNA-binding domain superfamily/Winged helix DNA-binding domain"/>
    <property type="match status" value="1"/>
</dbReference>
<dbReference type="EMBL" id="AYYX01000077">
    <property type="protein sequence ID" value="KRM84472.1"/>
    <property type="molecule type" value="Genomic_DNA"/>
</dbReference>
<dbReference type="Proteomes" id="UP000051576">
    <property type="component" value="Unassembled WGS sequence"/>
</dbReference>
<gene>
    <name evidence="4" type="ORF">FD21_GL001973</name>
</gene>
<comment type="caution">
    <text evidence="4">The sequence shown here is derived from an EMBL/GenBank/DDBJ whole genome shotgun (WGS) entry which is preliminary data.</text>
</comment>
<evidence type="ECO:0000313" key="5">
    <source>
        <dbReference type="Proteomes" id="UP000051576"/>
    </source>
</evidence>
<dbReference type="SUPFAM" id="SSF100950">
    <property type="entry name" value="NagB/RpiA/CoA transferase-like"/>
    <property type="match status" value="1"/>
</dbReference>
<dbReference type="SUPFAM" id="SSF46785">
    <property type="entry name" value="Winged helix' DNA-binding domain"/>
    <property type="match status" value="1"/>
</dbReference>
<protein>
    <submittedName>
        <fullName evidence="4">DeoR family transcriptional regulator</fullName>
    </submittedName>
</protein>